<comment type="caution">
    <text evidence="1">The sequence shown here is derived from an EMBL/GenBank/DDBJ whole genome shotgun (WGS) entry which is preliminary data.</text>
</comment>
<keyword evidence="2" id="KW-1185">Reference proteome</keyword>
<name>A0ACB0JCR4_TRIPR</name>
<reference evidence="1" key="1">
    <citation type="submission" date="2023-10" db="EMBL/GenBank/DDBJ databases">
        <authorList>
            <person name="Rodriguez Cubillos JULIANA M."/>
            <person name="De Vega J."/>
        </authorList>
    </citation>
    <scope>NUCLEOTIDE SEQUENCE</scope>
</reference>
<proteinExistence type="predicted"/>
<accession>A0ACB0JCR4</accession>
<evidence type="ECO:0000313" key="2">
    <source>
        <dbReference type="Proteomes" id="UP001177021"/>
    </source>
</evidence>
<dbReference type="EMBL" id="CASHSV030000024">
    <property type="protein sequence ID" value="CAJ2641634.1"/>
    <property type="molecule type" value="Genomic_DNA"/>
</dbReference>
<gene>
    <name evidence="1" type="ORF">MILVUS5_LOCUS11241</name>
</gene>
<sequence length="1190" mass="136146">MDCSEEGKTTLGTYVLREEANVWWKNAKLRLGPGGMAIPWAMFKREFLVKYFPVDVKNKKVVEFMELKQGNMTVADYAVKFETLCAFSPHYNTMEAENDKCVKFESGLRPDIKHMIGFSQIRDFATLVNKSRICDEDGRAKVNYYKAVNDRKGKGQERGKPYDNRGKGNTSGSKKPMNGSCYNCGERGHISYDCPRKGDRCKNCGKLGHKTEVCRGKVVCFNCGDEGHKSLTCKKPKKVMGKVFALSGEDASLEDNLIRGMCFIYDTPLIAIIDTGATHSFISLDCAKRLSIPLTDMMGRMEIETPANGSVITRQVCRNCPVTIFGRHFGMDLVCIPLSGMDVIFGMNWLIFNRIHINCREKAVVFPKPEEDLQLMSGKEVSEALKGHAEMFMMFASLKLEGGVKIEELPIVCEFPDVFPDDISDVPPKREVEFSIDLVPGTSPISMAPYRMSASELNELKKQLEELLEKRFVRPSVSPWGAPVLLVKKKDGSMRLCIDYRQLNKVTIKNKYPLPRIDDLMDQLVGACVFSKIDLRSGYHQIRVKTEDIPKTAFRTRYGHYEYSVMPFGVTNAPGVFMEYMNRIFHSFLDRFVVVFIDDILIYSKSEEEHEEHLRIVLQVLKEKKLYAKLSKCEFWMKEVSFLGHIISSGGIAVDPAKVDAVSQWGTPESVSEIRSFLGLAGYYRRFIEGFSKLALPLTKLTRKDQAFVWDSICEKSFQELKRRLTTAPVLILPDAKESFVVYCDASKLRLGGVLMQGGNVVAYASRQLKVHERNYPTHDLELAAVVFALKVWRHYLYGSRFEVFSDHKSLRYLFDQKELNMRQRRWLEFLKDYDFELSYHPGKANVVADALSRKTLHMSSLMVKELELIEEFRDLSLVCEVTSSSVKLGMLKLTNPFLEDIKERQKSDKKLMEKMVLINEGKETNIKIDERGLPKTKKGHEVIWVVVDRLTKCAHFIAIRKGTLVPKLAEIYVEQIVKLHGIPTSIISDRDPRFTSRFWESLQEALGTKLRLSSAYHPQTDGQSERTIQSLEDLLRACVLEQNVSWDSCLPLVEFTYNNSYHSSIGMAPFEALYGRRCRTPLCWYETGEGAILGPEIVQETTEKIRMIREKMKASQRRALKSRKLTSRFIGPFEILKRVGKVAYRIALPPSLANLHDVFHVSQLRKERSEEVEKQRDCIRESRVERTGW</sequence>
<dbReference type="Proteomes" id="UP001177021">
    <property type="component" value="Unassembled WGS sequence"/>
</dbReference>
<protein>
    <submittedName>
        <fullName evidence="1">Uncharacterized protein</fullName>
    </submittedName>
</protein>
<evidence type="ECO:0000313" key="1">
    <source>
        <dbReference type="EMBL" id="CAJ2641634.1"/>
    </source>
</evidence>
<organism evidence="1 2">
    <name type="scientific">Trifolium pratense</name>
    <name type="common">Red clover</name>
    <dbReference type="NCBI Taxonomy" id="57577"/>
    <lineage>
        <taxon>Eukaryota</taxon>
        <taxon>Viridiplantae</taxon>
        <taxon>Streptophyta</taxon>
        <taxon>Embryophyta</taxon>
        <taxon>Tracheophyta</taxon>
        <taxon>Spermatophyta</taxon>
        <taxon>Magnoliopsida</taxon>
        <taxon>eudicotyledons</taxon>
        <taxon>Gunneridae</taxon>
        <taxon>Pentapetalae</taxon>
        <taxon>rosids</taxon>
        <taxon>fabids</taxon>
        <taxon>Fabales</taxon>
        <taxon>Fabaceae</taxon>
        <taxon>Papilionoideae</taxon>
        <taxon>50 kb inversion clade</taxon>
        <taxon>NPAAA clade</taxon>
        <taxon>Hologalegina</taxon>
        <taxon>IRL clade</taxon>
        <taxon>Trifolieae</taxon>
        <taxon>Trifolium</taxon>
    </lineage>
</organism>